<dbReference type="STRING" id="1799789.AX660_13605"/>
<dbReference type="AlphaFoldDB" id="A0A136A206"/>
<dbReference type="Proteomes" id="UP000070299">
    <property type="component" value="Unassembled WGS sequence"/>
</dbReference>
<dbReference type="OrthoDB" id="5596796at2"/>
<keyword evidence="1" id="KW-0812">Transmembrane</keyword>
<dbReference type="EMBL" id="LSNE01000005">
    <property type="protein sequence ID" value="KXI29180.1"/>
    <property type="molecule type" value="Genomic_DNA"/>
</dbReference>
<name>A0A136A206_9ALTE</name>
<evidence type="ECO:0000313" key="3">
    <source>
        <dbReference type="Proteomes" id="UP000070299"/>
    </source>
</evidence>
<accession>A0A136A206</accession>
<proteinExistence type="predicted"/>
<feature type="transmembrane region" description="Helical" evidence="1">
    <location>
        <begin position="18"/>
        <end position="38"/>
    </location>
</feature>
<comment type="caution">
    <text evidence="2">The sequence shown here is derived from an EMBL/GenBank/DDBJ whole genome shotgun (WGS) entry which is preliminary data.</text>
</comment>
<keyword evidence="1" id="KW-0472">Membrane</keyword>
<keyword evidence="3" id="KW-1185">Reference proteome</keyword>
<organism evidence="2 3">
    <name type="scientific">Paraglaciecola hydrolytica</name>
    <dbReference type="NCBI Taxonomy" id="1799789"/>
    <lineage>
        <taxon>Bacteria</taxon>
        <taxon>Pseudomonadati</taxon>
        <taxon>Pseudomonadota</taxon>
        <taxon>Gammaproteobacteria</taxon>
        <taxon>Alteromonadales</taxon>
        <taxon>Alteromonadaceae</taxon>
        <taxon>Paraglaciecola</taxon>
    </lineage>
</organism>
<keyword evidence="1" id="KW-1133">Transmembrane helix</keyword>
<dbReference type="RefSeq" id="WP_068376294.1">
    <property type="nucleotide sequence ID" value="NZ_LSNE01000005.1"/>
</dbReference>
<reference evidence="3" key="1">
    <citation type="submission" date="2016-02" db="EMBL/GenBank/DDBJ databases">
        <authorList>
            <person name="Schultz-Johansen M."/>
            <person name="Glaring M.A."/>
            <person name="Bech P.K."/>
            <person name="Stougaard P."/>
        </authorList>
    </citation>
    <scope>NUCLEOTIDE SEQUENCE [LARGE SCALE GENOMIC DNA]</scope>
    <source>
        <strain evidence="3">S66</strain>
    </source>
</reference>
<evidence type="ECO:0000313" key="2">
    <source>
        <dbReference type="EMBL" id="KXI29180.1"/>
    </source>
</evidence>
<dbReference type="Pfam" id="PF11739">
    <property type="entry name" value="YdbH-like"/>
    <property type="match status" value="1"/>
</dbReference>
<dbReference type="InterPro" id="IPR021730">
    <property type="entry name" value="YdbH"/>
</dbReference>
<sequence>MNNLLANIGKNRNHKKGLIALLGLCFLLVILLAGAYLLRNTLGKIILEHITQEQQLQVNCLDLDFDWQANIQVNKLCIELPNLLLNLDNATWLRSANSVMISSVYLQHVDKPLAPVEPSTSPALTDFQLPANLPTVSIEKLRLISPLLAKEIQVAVSLDNAATLVLSGDITANIRLQNKIWQAEIEWTLADVIKTLPLAQTFQQQHINWLTDDVADNAKFVSRIDFDGRQLRAKHDVNVDLRLVLPNCSTHLQMQGSFDTSLPELLVTPYVNIDLSAMHNTIDLSECEALPKPLADLQLQRFDFSVPKPVYLDFQHITLPELQLTTHMLEKQLLLQDLRYTFKGVIELAYNLSIKQQLSVFEFSSGKLELNSTGQLHAVLPENLPLSALQWTLIDGLSHLNVHQLSKDNISLTQLTADIKLSGSQATGIQLSADLQADTVIGFELALTKLHSQLDMSINPENTLQIKLDNMVQQPSYKLFKAAQLDNQISFSAMLSATPFDDGIDSFSQVNLHVDSVLSKLHSNDVQVVKLNNQIQVLGDNVDDLQFTLGTQLDAIQLEGIKLSKVNNQLNAKLLKRNSAEFSGQTKATNLVIEMTDKPLLLKTLSFEHQGKTGFTLDNSFSHHKILLENSLKAEVEQQQQHVSLLVEQQNVTDLQPLIRQLSPDLTLTQGKLNARVVTTLNSQNSELDVAADVKLDDVSGRYAEYLFSGLSSQSPISISSAGLQLGASTLRLNLLNVGLPIEHITATLLTQNTALKLENINGNTLGGQFRLKDVWLDGREQHIDVVLENIDLAQIVALQDQPGISITGHIGGKLPVNSNKQTVGIDEGKVVSQGGGILTIKGNPAFDSIKQQQGELGFLENYHFSQLASKVTLKPDGWLYLDLAFYGQNPDKKQAVNFNYTHQENLFTLLETLRVTNNIQDKIEQNISKGAKQ</sequence>
<protein>
    <submittedName>
        <fullName evidence="2">Uncharacterized protein</fullName>
    </submittedName>
</protein>
<evidence type="ECO:0000256" key="1">
    <source>
        <dbReference type="SAM" id="Phobius"/>
    </source>
</evidence>
<gene>
    <name evidence="2" type="ORF">AX660_13605</name>
</gene>